<dbReference type="PANTHER" id="PTHR12277:SF81">
    <property type="entry name" value="PROTEIN ABHD13"/>
    <property type="match status" value="1"/>
</dbReference>
<organism evidence="2 3">
    <name type="scientific">Opisthorchis felineus</name>
    <dbReference type="NCBI Taxonomy" id="147828"/>
    <lineage>
        <taxon>Eukaryota</taxon>
        <taxon>Metazoa</taxon>
        <taxon>Spiralia</taxon>
        <taxon>Lophotrochozoa</taxon>
        <taxon>Platyhelminthes</taxon>
        <taxon>Trematoda</taxon>
        <taxon>Digenea</taxon>
        <taxon>Opisthorchiida</taxon>
        <taxon>Opisthorchiata</taxon>
        <taxon>Opisthorchiidae</taxon>
        <taxon>Opisthorchis</taxon>
    </lineage>
</organism>
<dbReference type="GO" id="GO:0008474">
    <property type="term" value="F:palmitoyl-(protein) hydrolase activity"/>
    <property type="evidence" value="ECO:0007669"/>
    <property type="project" value="TreeGrafter"/>
</dbReference>
<dbReference type="SUPFAM" id="SSF53474">
    <property type="entry name" value="alpha/beta-Hydrolases"/>
    <property type="match status" value="1"/>
</dbReference>
<accession>A0A4S2LL39</accession>
<dbReference type="OrthoDB" id="446723at2759"/>
<dbReference type="EMBL" id="SJOL01006774">
    <property type="protein sequence ID" value="TGZ64363.1"/>
    <property type="molecule type" value="Genomic_DNA"/>
</dbReference>
<dbReference type="Gene3D" id="3.40.50.1820">
    <property type="entry name" value="alpha/beta hydrolase"/>
    <property type="match status" value="1"/>
</dbReference>
<evidence type="ECO:0000259" key="1">
    <source>
        <dbReference type="Pfam" id="PF12146"/>
    </source>
</evidence>
<proteinExistence type="predicted"/>
<dbReference type="GO" id="GO:0010008">
    <property type="term" value="C:endosome membrane"/>
    <property type="evidence" value="ECO:0007669"/>
    <property type="project" value="TreeGrafter"/>
</dbReference>
<dbReference type="PANTHER" id="PTHR12277">
    <property type="entry name" value="ALPHA/BETA HYDROLASE DOMAIN-CONTAINING PROTEIN"/>
    <property type="match status" value="1"/>
</dbReference>
<dbReference type="GO" id="GO:0005886">
    <property type="term" value="C:plasma membrane"/>
    <property type="evidence" value="ECO:0007669"/>
    <property type="project" value="TreeGrafter"/>
</dbReference>
<dbReference type="InterPro" id="IPR029058">
    <property type="entry name" value="AB_hydrolase_fold"/>
</dbReference>
<name>A0A4S2LL39_OPIFE</name>
<gene>
    <name evidence="2" type="ORF">CRM22_006412</name>
</gene>
<reference evidence="2 3" key="1">
    <citation type="journal article" date="2019" name="BMC Genomics">
        <title>New insights from Opisthorchis felineus genome: update on genomics of the epidemiologically important liver flukes.</title>
        <authorList>
            <person name="Ershov N.I."/>
            <person name="Mordvinov V.A."/>
            <person name="Prokhortchouk E.B."/>
            <person name="Pakharukova M.Y."/>
            <person name="Gunbin K.V."/>
            <person name="Ustyantsev K."/>
            <person name="Genaev M.A."/>
            <person name="Blinov A.G."/>
            <person name="Mazur A."/>
            <person name="Boulygina E."/>
            <person name="Tsygankova S."/>
            <person name="Khrameeva E."/>
            <person name="Chekanov N."/>
            <person name="Fan G."/>
            <person name="Xiao A."/>
            <person name="Zhang H."/>
            <person name="Xu X."/>
            <person name="Yang H."/>
            <person name="Solovyev V."/>
            <person name="Lee S.M."/>
            <person name="Liu X."/>
            <person name="Afonnikov D.A."/>
            <person name="Skryabin K.G."/>
        </authorList>
    </citation>
    <scope>NUCLEOTIDE SEQUENCE [LARGE SCALE GENOMIC DNA]</scope>
    <source>
        <strain evidence="2">AK-0245</strain>
        <tissue evidence="2">Whole organism</tissue>
    </source>
</reference>
<evidence type="ECO:0000313" key="3">
    <source>
        <dbReference type="Proteomes" id="UP000308267"/>
    </source>
</evidence>
<dbReference type="InterPro" id="IPR022742">
    <property type="entry name" value="Hydrolase_4"/>
</dbReference>
<dbReference type="STRING" id="147828.A0A4S2LL39"/>
<dbReference type="Pfam" id="PF12146">
    <property type="entry name" value="Hydrolase_4"/>
    <property type="match status" value="1"/>
</dbReference>
<sequence>MARIVAKYAFYPPRPTYSVVACEDGSSYRLKLDLNAFPYLSNVSEPSELLAFYTTTQRQSKIVCLYVPSDGGCLSPVSSPRRATASTSSTKAPYTVLFSHGNAVDLGATADFLQEFARRFGVNILSYDYSGYGLSTGDLLESNVYADAEAVMIELRERFNVPLERTILYGQSLGTAPTVELATKYKVAGVVLHSPLMSGLRVVWPNLKTSFCFDAFTNIEKIPKIRSPTLIIHGTADDVIGVNHGRELYSRLPNPLEPLWVGGAGHNDITEFPAYFDRLERFFKQDLKANFPLDELPSNNISNCSSFKSTC</sequence>
<feature type="domain" description="Serine aminopeptidase S33" evidence="1">
    <location>
        <begin position="95"/>
        <end position="198"/>
    </location>
</feature>
<evidence type="ECO:0000313" key="2">
    <source>
        <dbReference type="EMBL" id="TGZ64363.1"/>
    </source>
</evidence>
<dbReference type="Proteomes" id="UP000308267">
    <property type="component" value="Unassembled WGS sequence"/>
</dbReference>
<comment type="caution">
    <text evidence="2">The sequence shown here is derived from an EMBL/GenBank/DDBJ whole genome shotgun (WGS) entry which is preliminary data.</text>
</comment>
<protein>
    <recommendedName>
        <fullName evidence="1">Serine aminopeptidase S33 domain-containing protein</fullName>
    </recommendedName>
</protein>
<keyword evidence="3" id="KW-1185">Reference proteome</keyword>
<dbReference type="AlphaFoldDB" id="A0A4S2LL39"/>